<protein>
    <submittedName>
        <fullName evidence="1">Uncharacterized protein</fullName>
    </submittedName>
</protein>
<reference evidence="1 2" key="1">
    <citation type="submission" date="2023-04" db="EMBL/GenBank/DDBJ databases">
        <title>Forest soil microbial communities from Buena Vista Peninsula, Colon Province, Panama.</title>
        <authorList>
            <person name="Bouskill N."/>
        </authorList>
    </citation>
    <scope>NUCLEOTIDE SEQUENCE [LARGE SCALE GENOMIC DNA]</scope>
    <source>
        <strain evidence="1 2">CFH S0262</strain>
    </source>
</reference>
<dbReference type="EMBL" id="JARXVC010000002">
    <property type="protein sequence ID" value="MDH6279870.1"/>
    <property type="molecule type" value="Genomic_DNA"/>
</dbReference>
<sequence>MSKAHARTAECLSQEQVQTILKNLTLVLVGPPVAQMLPELPFLFAAEFFEFGFRCTRAKRVPVTWRLPPYSLVT</sequence>
<evidence type="ECO:0000313" key="1">
    <source>
        <dbReference type="EMBL" id="MDH6279870.1"/>
    </source>
</evidence>
<accession>A0ABT6M6E6</accession>
<gene>
    <name evidence="1" type="ORF">M2280_001079</name>
</gene>
<evidence type="ECO:0000313" key="2">
    <source>
        <dbReference type="Proteomes" id="UP001160334"/>
    </source>
</evidence>
<keyword evidence="2" id="KW-1185">Reference proteome</keyword>
<organism evidence="1 2">
    <name type="scientific">Prescottella agglutinans</name>
    <dbReference type="NCBI Taxonomy" id="1644129"/>
    <lineage>
        <taxon>Bacteria</taxon>
        <taxon>Bacillati</taxon>
        <taxon>Actinomycetota</taxon>
        <taxon>Actinomycetes</taxon>
        <taxon>Mycobacteriales</taxon>
        <taxon>Nocardiaceae</taxon>
        <taxon>Prescottella</taxon>
    </lineage>
</organism>
<comment type="caution">
    <text evidence="1">The sequence shown here is derived from an EMBL/GenBank/DDBJ whole genome shotgun (WGS) entry which is preliminary data.</text>
</comment>
<dbReference type="Proteomes" id="UP001160334">
    <property type="component" value="Unassembled WGS sequence"/>
</dbReference>
<proteinExistence type="predicted"/>
<name>A0ABT6M6E6_9NOCA</name>